<keyword evidence="4" id="KW-1185">Reference proteome</keyword>
<dbReference type="Proteomes" id="UP000033202">
    <property type="component" value="Unassembled WGS sequence"/>
</dbReference>
<proteinExistence type="predicted"/>
<name>A0A0E9MNG9_9SPHN</name>
<dbReference type="NCBIfam" id="NF047864">
    <property type="entry name" value="CBU_0592_membra"/>
    <property type="match status" value="1"/>
</dbReference>
<feature type="transmembrane region" description="Helical" evidence="1">
    <location>
        <begin position="33"/>
        <end position="51"/>
    </location>
</feature>
<evidence type="ECO:0000256" key="1">
    <source>
        <dbReference type="SAM" id="Phobius"/>
    </source>
</evidence>
<gene>
    <name evidence="3" type="ORF">SCH01S_29_00200</name>
</gene>
<reference evidence="3 4" key="1">
    <citation type="submission" date="2015-04" db="EMBL/GenBank/DDBJ databases">
        <title>Whole genome shotgun sequence of Sphingomonas changbaiensis NBRC 104936.</title>
        <authorList>
            <person name="Katano-Makiyama Y."/>
            <person name="Hosoyama A."/>
            <person name="Hashimoto M."/>
            <person name="Noguchi M."/>
            <person name="Tsuchikane K."/>
            <person name="Ohji S."/>
            <person name="Yamazoe A."/>
            <person name="Ichikawa N."/>
            <person name="Kimura A."/>
            <person name="Fujita N."/>
        </authorList>
    </citation>
    <scope>NUCLEOTIDE SEQUENCE [LARGE SCALE GENOMIC DNA]</scope>
    <source>
        <strain evidence="3 4">NBRC 104936</strain>
    </source>
</reference>
<protein>
    <recommendedName>
        <fullName evidence="2">CBU-0592-like domain-containing protein</fullName>
    </recommendedName>
</protein>
<accession>A0A0E9MNG9</accession>
<sequence length="82" mass="8449">MTALSLSIEIIGWTGAALILLAYLLLSAGRLPARSVAYQGANLLGAIAFAINSGWHGAVPSAALNVVWAGIALFALIRMSRA</sequence>
<keyword evidence="1" id="KW-0472">Membrane</keyword>
<evidence type="ECO:0000313" key="3">
    <source>
        <dbReference type="EMBL" id="GAO39332.1"/>
    </source>
</evidence>
<dbReference type="RefSeq" id="WP_046348162.1">
    <property type="nucleotide sequence ID" value="NZ_BBWU01000029.1"/>
</dbReference>
<keyword evidence="1" id="KW-1133">Transmembrane helix</keyword>
<feature type="transmembrane region" description="Helical" evidence="1">
    <location>
        <begin position="57"/>
        <end position="77"/>
    </location>
</feature>
<evidence type="ECO:0000259" key="2">
    <source>
        <dbReference type="Pfam" id="PF26604"/>
    </source>
</evidence>
<evidence type="ECO:0000313" key="4">
    <source>
        <dbReference type="Proteomes" id="UP000033202"/>
    </source>
</evidence>
<comment type="caution">
    <text evidence="3">The sequence shown here is derived from an EMBL/GenBank/DDBJ whole genome shotgun (WGS) entry which is preliminary data.</text>
</comment>
<feature type="transmembrane region" description="Helical" evidence="1">
    <location>
        <begin position="6"/>
        <end position="26"/>
    </location>
</feature>
<organism evidence="3 4">
    <name type="scientific">Sphingomonas changbaiensis NBRC 104936</name>
    <dbReference type="NCBI Taxonomy" id="1219043"/>
    <lineage>
        <taxon>Bacteria</taxon>
        <taxon>Pseudomonadati</taxon>
        <taxon>Pseudomonadota</taxon>
        <taxon>Alphaproteobacteria</taxon>
        <taxon>Sphingomonadales</taxon>
        <taxon>Sphingomonadaceae</taxon>
        <taxon>Sphingomonas</taxon>
    </lineage>
</organism>
<dbReference type="InterPro" id="IPR058058">
    <property type="entry name" value="CBU_0592-like"/>
</dbReference>
<dbReference type="Pfam" id="PF26604">
    <property type="entry name" value="CBU_0592"/>
    <property type="match status" value="1"/>
</dbReference>
<dbReference type="EMBL" id="BBWU01000029">
    <property type="protein sequence ID" value="GAO39332.1"/>
    <property type="molecule type" value="Genomic_DNA"/>
</dbReference>
<keyword evidence="1" id="KW-0812">Transmembrane</keyword>
<feature type="domain" description="CBU-0592-like" evidence="2">
    <location>
        <begin position="9"/>
        <end position="81"/>
    </location>
</feature>
<dbReference type="AlphaFoldDB" id="A0A0E9MNG9"/>
<dbReference type="OrthoDB" id="3256397at2"/>
<dbReference type="STRING" id="1219043.SCH01S_29_00200"/>